<dbReference type="PANTHER" id="PTHR43020:SF2">
    <property type="entry name" value="MITOCHONDRIAL TRNA METHYLTHIOTRANSFERASE CDK5RAP1"/>
    <property type="match status" value="1"/>
</dbReference>
<dbReference type="SMART" id="SM00729">
    <property type="entry name" value="Elp3"/>
    <property type="match status" value="1"/>
</dbReference>
<accession>A0A9W8AB81</accession>
<dbReference type="InterPro" id="IPR006463">
    <property type="entry name" value="MiaB_methiolase"/>
</dbReference>
<evidence type="ECO:0000256" key="6">
    <source>
        <dbReference type="ARBA" id="ARBA00023004"/>
    </source>
</evidence>
<evidence type="ECO:0000259" key="9">
    <source>
        <dbReference type="PROSITE" id="PS51449"/>
    </source>
</evidence>
<dbReference type="InterPro" id="IPR005839">
    <property type="entry name" value="Methylthiotransferase"/>
</dbReference>
<keyword evidence="7" id="KW-0411">Iron-sulfur</keyword>
<comment type="similarity">
    <text evidence="2">Belongs to the methylthiotransferase family. MiaB subfamily.</text>
</comment>
<keyword evidence="5" id="KW-0479">Metal-binding</keyword>
<feature type="domain" description="Radical SAM core" evidence="10">
    <location>
        <begin position="264"/>
        <end position="533"/>
    </location>
</feature>
<dbReference type="InterPro" id="IPR013848">
    <property type="entry name" value="Methylthiotransferase_N"/>
</dbReference>
<dbReference type="SFLD" id="SFLDF00273">
    <property type="entry name" value="(dimethylallyl)adenosine_tRNA"/>
    <property type="match status" value="1"/>
</dbReference>
<protein>
    <recommendedName>
        <fullName evidence="13">CDK5RAP1-like protein</fullName>
    </recommendedName>
</protein>
<comment type="caution">
    <text evidence="11">The sequence shown here is derived from an EMBL/GenBank/DDBJ whole genome shotgun (WGS) entry which is preliminary data.</text>
</comment>
<dbReference type="GO" id="GO:0005739">
    <property type="term" value="C:mitochondrion"/>
    <property type="evidence" value="ECO:0007669"/>
    <property type="project" value="TreeGrafter"/>
</dbReference>
<dbReference type="FunFam" id="3.40.50.12160:FF:000003">
    <property type="entry name" value="CDK5 regulatory subunit-associated protein 1"/>
    <property type="match status" value="1"/>
</dbReference>
<dbReference type="GO" id="GO:0005829">
    <property type="term" value="C:cytosol"/>
    <property type="evidence" value="ECO:0007669"/>
    <property type="project" value="TreeGrafter"/>
</dbReference>
<evidence type="ECO:0000256" key="1">
    <source>
        <dbReference type="ARBA" id="ARBA00001966"/>
    </source>
</evidence>
<organism evidence="11 12">
    <name type="scientific">Tieghemiomyces parasiticus</name>
    <dbReference type="NCBI Taxonomy" id="78921"/>
    <lineage>
        <taxon>Eukaryota</taxon>
        <taxon>Fungi</taxon>
        <taxon>Fungi incertae sedis</taxon>
        <taxon>Zoopagomycota</taxon>
        <taxon>Kickxellomycotina</taxon>
        <taxon>Dimargaritomycetes</taxon>
        <taxon>Dimargaritales</taxon>
        <taxon>Dimargaritaceae</taxon>
        <taxon>Tieghemiomyces</taxon>
    </lineage>
</organism>
<evidence type="ECO:0008006" key="13">
    <source>
        <dbReference type="Google" id="ProtNLM"/>
    </source>
</evidence>
<dbReference type="PANTHER" id="PTHR43020">
    <property type="entry name" value="CDK5 REGULATORY SUBUNIT-ASSOCIATED PROTEIN 1"/>
    <property type="match status" value="1"/>
</dbReference>
<dbReference type="PROSITE" id="PS51918">
    <property type="entry name" value="RADICAL_SAM"/>
    <property type="match status" value="1"/>
</dbReference>
<dbReference type="SFLD" id="SFLDG01082">
    <property type="entry name" value="B12-binding_domain_containing"/>
    <property type="match status" value="1"/>
</dbReference>
<dbReference type="GO" id="GO:0060255">
    <property type="term" value="P:regulation of macromolecule metabolic process"/>
    <property type="evidence" value="ECO:0007669"/>
    <property type="project" value="UniProtKB-ARBA"/>
</dbReference>
<name>A0A9W8AB81_9FUNG</name>
<evidence type="ECO:0000256" key="4">
    <source>
        <dbReference type="ARBA" id="ARBA00022691"/>
    </source>
</evidence>
<comment type="cofactor">
    <cofactor evidence="1">
        <name>[4Fe-4S] cluster</name>
        <dbReference type="ChEBI" id="CHEBI:49883"/>
    </cofactor>
</comment>
<dbReference type="Gene3D" id="3.40.50.12160">
    <property type="entry name" value="Methylthiotransferase, N-terminal domain"/>
    <property type="match status" value="1"/>
</dbReference>
<evidence type="ECO:0000256" key="7">
    <source>
        <dbReference type="ARBA" id="ARBA00023014"/>
    </source>
</evidence>
<dbReference type="Pfam" id="PF00919">
    <property type="entry name" value="UPF0004"/>
    <property type="match status" value="1"/>
</dbReference>
<dbReference type="Gene3D" id="3.80.30.20">
    <property type="entry name" value="tm_1862 like domain"/>
    <property type="match status" value="1"/>
</dbReference>
<evidence type="ECO:0000256" key="8">
    <source>
        <dbReference type="SAM" id="MobiDB-lite"/>
    </source>
</evidence>
<dbReference type="SFLD" id="SFLDF00413">
    <property type="entry name" value="CDK5RAP1"/>
    <property type="match status" value="1"/>
</dbReference>
<feature type="compositionally biased region" description="Low complexity" evidence="8">
    <location>
        <begin position="33"/>
        <end position="44"/>
    </location>
</feature>
<dbReference type="FunFam" id="3.80.30.20:FF:000003">
    <property type="entry name" value="CDK5 regulatory subunit-associated protein 1"/>
    <property type="match status" value="1"/>
</dbReference>
<dbReference type="InterPro" id="IPR058240">
    <property type="entry name" value="rSAM_sf"/>
</dbReference>
<keyword evidence="4" id="KW-0949">S-adenosyl-L-methionine</keyword>
<reference evidence="11" key="1">
    <citation type="submission" date="2022-07" db="EMBL/GenBank/DDBJ databases">
        <title>Phylogenomic reconstructions and comparative analyses of Kickxellomycotina fungi.</title>
        <authorList>
            <person name="Reynolds N.K."/>
            <person name="Stajich J.E."/>
            <person name="Barry K."/>
            <person name="Grigoriev I.V."/>
            <person name="Crous P."/>
            <person name="Smith M.E."/>
        </authorList>
    </citation>
    <scope>NUCLEOTIDE SEQUENCE</scope>
    <source>
        <strain evidence="11">RSA 861</strain>
    </source>
</reference>
<dbReference type="InterPro" id="IPR020612">
    <property type="entry name" value="Methylthiotransferase_CS"/>
</dbReference>
<evidence type="ECO:0000259" key="10">
    <source>
        <dbReference type="PROSITE" id="PS51918"/>
    </source>
</evidence>
<dbReference type="SFLD" id="SFLDG01061">
    <property type="entry name" value="methylthiotransferase"/>
    <property type="match status" value="1"/>
</dbReference>
<dbReference type="InterPro" id="IPR023404">
    <property type="entry name" value="rSAM_horseshoe"/>
</dbReference>
<evidence type="ECO:0000256" key="5">
    <source>
        <dbReference type="ARBA" id="ARBA00022723"/>
    </source>
</evidence>
<dbReference type="InterPro" id="IPR007197">
    <property type="entry name" value="rSAM"/>
</dbReference>
<dbReference type="SUPFAM" id="SSF102114">
    <property type="entry name" value="Radical SAM enzymes"/>
    <property type="match status" value="1"/>
</dbReference>
<sequence length="623" mass="68854">MPSLLRVVPGAARPGRLISRLAPLRTVHQSAGKPAPDTSSAATATDRKATLPPLGRLPDGRRKLVFDNRGPNFQDFLRAATQTDPHNPGTDSALPTTTDAEAPYLMPTLPADPRQLGQGRRFFVEVYGCQMNVNDTEVLMSLLQAAGYERTLEVDDADIIFLMTCSIRDNAEKKIWNRLAHYKSLKARRSNDQPPLVGVLGCMAERLKDKLLEADRLVDVVCGPDAYRTLPHLLSLAHQSMMGVANVLLSADETYADVTPVRLHPNQVSVHLSVMRGCNNMCSFCIVPFTRGIERSRPIASIVREVEQLSAQGIKEVMLLGQNVNSYRDETEYHSYAAPTSAAPVEDGALSAAPTALSRGFRTIYKTKYGGLRFAELMGQVARVDPEMRVRFTSPHPKDFPDDLLHLIRDQPNVCRNLHLPLQSGSTAVLERMRRGYTREAYLALVDHVRALIPNVTLSTDVIAGFCGETEADHRDTVDLMASVGYDTAYMFGYSMRERTHAHRRFADDVPADVKARRLTEIIETFHTHARPRHQTLVGRSQLVLVDGYSAKHGCWQGRTDGNHKAFIQKIGTPESVATGAVPFEIKVGDYVEFVPTSVSSTALRGYAPAPTTLAGFTQRYGR</sequence>
<dbReference type="Proteomes" id="UP001150569">
    <property type="component" value="Unassembled WGS sequence"/>
</dbReference>
<gene>
    <name evidence="11" type="ORF">IWQ60_002475</name>
</gene>
<feature type="region of interest" description="Disordered" evidence="8">
    <location>
        <begin position="27"/>
        <end position="61"/>
    </location>
</feature>
<evidence type="ECO:0000256" key="3">
    <source>
        <dbReference type="ARBA" id="ARBA00022485"/>
    </source>
</evidence>
<dbReference type="SFLD" id="SFLDS00029">
    <property type="entry name" value="Radical_SAM"/>
    <property type="match status" value="1"/>
</dbReference>
<dbReference type="GO" id="GO:0035597">
    <property type="term" value="F:tRNA-2-methylthio-N(6)-dimethylallyladenosine(37) synthase activity"/>
    <property type="evidence" value="ECO:0007669"/>
    <property type="project" value="TreeGrafter"/>
</dbReference>
<dbReference type="Pfam" id="PF04055">
    <property type="entry name" value="Radical_SAM"/>
    <property type="match status" value="1"/>
</dbReference>
<proteinExistence type="inferred from homology"/>
<keyword evidence="6" id="KW-0408">Iron</keyword>
<evidence type="ECO:0000313" key="11">
    <source>
        <dbReference type="EMBL" id="KAJ1927969.1"/>
    </source>
</evidence>
<dbReference type="InterPro" id="IPR006638">
    <property type="entry name" value="Elp3/MiaA/NifB-like_rSAM"/>
</dbReference>
<dbReference type="GO" id="GO:0051539">
    <property type="term" value="F:4 iron, 4 sulfur cluster binding"/>
    <property type="evidence" value="ECO:0007669"/>
    <property type="project" value="UniProtKB-KW"/>
</dbReference>
<dbReference type="AlphaFoldDB" id="A0A9W8AB81"/>
<dbReference type="GO" id="GO:0046872">
    <property type="term" value="F:metal ion binding"/>
    <property type="evidence" value="ECO:0007669"/>
    <property type="project" value="UniProtKB-KW"/>
</dbReference>
<evidence type="ECO:0000313" key="12">
    <source>
        <dbReference type="Proteomes" id="UP001150569"/>
    </source>
</evidence>
<dbReference type="PROSITE" id="PS01278">
    <property type="entry name" value="MTTASE_RADICAL"/>
    <property type="match status" value="1"/>
</dbReference>
<evidence type="ECO:0000256" key="2">
    <source>
        <dbReference type="ARBA" id="ARBA00009815"/>
    </source>
</evidence>
<dbReference type="GO" id="GO:0080090">
    <property type="term" value="P:regulation of primary metabolic process"/>
    <property type="evidence" value="ECO:0007669"/>
    <property type="project" value="UniProtKB-ARBA"/>
</dbReference>
<dbReference type="EMBL" id="JANBPT010000094">
    <property type="protein sequence ID" value="KAJ1927969.1"/>
    <property type="molecule type" value="Genomic_DNA"/>
</dbReference>
<feature type="domain" description="MTTase N-terminal" evidence="9">
    <location>
        <begin position="120"/>
        <end position="239"/>
    </location>
</feature>
<keyword evidence="3" id="KW-0004">4Fe-4S</keyword>
<dbReference type="OrthoDB" id="190098at2759"/>
<keyword evidence="12" id="KW-1185">Reference proteome</keyword>
<dbReference type="PROSITE" id="PS51449">
    <property type="entry name" value="MTTASE_N"/>
    <property type="match status" value="1"/>
</dbReference>
<dbReference type="InterPro" id="IPR038135">
    <property type="entry name" value="Methylthiotransferase_N_sf"/>
</dbReference>